<evidence type="ECO:0000313" key="2">
    <source>
        <dbReference type="Proteomes" id="UP001311232"/>
    </source>
</evidence>
<sequence length="102" mass="10513">MMVDFSGTSVYPGPSSKICCPALGDESASRTPTTGAVSPLLNACPSVFDTLPQGILQDNSQRFSCGSLHCLQYCPSGGGCHLGLPGGGVHGSALHIRLEVHR</sequence>
<keyword evidence="2" id="KW-1185">Reference proteome</keyword>
<evidence type="ECO:0000313" key="1">
    <source>
        <dbReference type="EMBL" id="KAK5606149.1"/>
    </source>
</evidence>
<reference evidence="1 2" key="1">
    <citation type="submission" date="2021-06" db="EMBL/GenBank/DDBJ databases">
        <authorList>
            <person name="Palmer J.M."/>
        </authorList>
    </citation>
    <scope>NUCLEOTIDE SEQUENCE [LARGE SCALE GENOMIC DNA]</scope>
    <source>
        <strain evidence="1 2">MEX-2019</strain>
        <tissue evidence="1">Muscle</tissue>
    </source>
</reference>
<dbReference type="EMBL" id="JAHHUM010002104">
    <property type="protein sequence ID" value="KAK5606149.1"/>
    <property type="molecule type" value="Genomic_DNA"/>
</dbReference>
<gene>
    <name evidence="1" type="ORF">CRENBAI_026304</name>
</gene>
<name>A0AAV9R8N8_9TELE</name>
<organism evidence="1 2">
    <name type="scientific">Crenichthys baileyi</name>
    <name type="common">White River springfish</name>
    <dbReference type="NCBI Taxonomy" id="28760"/>
    <lineage>
        <taxon>Eukaryota</taxon>
        <taxon>Metazoa</taxon>
        <taxon>Chordata</taxon>
        <taxon>Craniata</taxon>
        <taxon>Vertebrata</taxon>
        <taxon>Euteleostomi</taxon>
        <taxon>Actinopterygii</taxon>
        <taxon>Neopterygii</taxon>
        <taxon>Teleostei</taxon>
        <taxon>Neoteleostei</taxon>
        <taxon>Acanthomorphata</taxon>
        <taxon>Ovalentaria</taxon>
        <taxon>Atherinomorphae</taxon>
        <taxon>Cyprinodontiformes</taxon>
        <taxon>Goodeidae</taxon>
        <taxon>Crenichthys</taxon>
    </lineage>
</organism>
<accession>A0AAV9R8N8</accession>
<dbReference type="AlphaFoldDB" id="A0AAV9R8N8"/>
<proteinExistence type="predicted"/>
<comment type="caution">
    <text evidence="1">The sequence shown here is derived from an EMBL/GenBank/DDBJ whole genome shotgun (WGS) entry which is preliminary data.</text>
</comment>
<dbReference type="Proteomes" id="UP001311232">
    <property type="component" value="Unassembled WGS sequence"/>
</dbReference>
<protein>
    <submittedName>
        <fullName evidence="1">Uncharacterized protein</fullName>
    </submittedName>
</protein>